<comment type="caution">
    <text evidence="1">The sequence shown here is derived from an EMBL/GenBank/DDBJ whole genome shotgun (WGS) entry which is preliminary data.</text>
</comment>
<evidence type="ECO:0000313" key="2">
    <source>
        <dbReference type="Proteomes" id="UP000240978"/>
    </source>
</evidence>
<organism evidence="1 2">
    <name type="scientific">Chitinophaga ginsengisoli</name>
    <dbReference type="NCBI Taxonomy" id="363837"/>
    <lineage>
        <taxon>Bacteria</taxon>
        <taxon>Pseudomonadati</taxon>
        <taxon>Bacteroidota</taxon>
        <taxon>Chitinophagia</taxon>
        <taxon>Chitinophagales</taxon>
        <taxon>Chitinophagaceae</taxon>
        <taxon>Chitinophaga</taxon>
    </lineage>
</organism>
<evidence type="ECO:0000313" key="1">
    <source>
        <dbReference type="EMBL" id="PSL33541.1"/>
    </source>
</evidence>
<name>A0A2P8GHU0_9BACT</name>
<dbReference type="AlphaFoldDB" id="A0A2P8GHU0"/>
<dbReference type="RefSeq" id="WP_106601840.1">
    <property type="nucleotide sequence ID" value="NZ_PYGK01000003.1"/>
</dbReference>
<accession>A0A2P8GHU0</accession>
<dbReference type="OrthoDB" id="687196at2"/>
<proteinExistence type="predicted"/>
<keyword evidence="2" id="KW-1185">Reference proteome</keyword>
<protein>
    <submittedName>
        <fullName evidence="1">Uncharacterized protein</fullName>
    </submittedName>
</protein>
<reference evidence="1 2" key="1">
    <citation type="submission" date="2018-03" db="EMBL/GenBank/DDBJ databases">
        <title>Genomic Encyclopedia of Archaeal and Bacterial Type Strains, Phase II (KMG-II): from individual species to whole genera.</title>
        <authorList>
            <person name="Goeker M."/>
        </authorList>
    </citation>
    <scope>NUCLEOTIDE SEQUENCE [LARGE SCALE GENOMIC DNA]</scope>
    <source>
        <strain evidence="1 2">DSM 18107</strain>
    </source>
</reference>
<gene>
    <name evidence="1" type="ORF">CLV42_103524</name>
</gene>
<sequence length="119" mass="12365">MKKAKLLLALVGILAISGGIVAFKVAKFNSTPVWRSTTYITSLVGTKTYKAVGPYCTSTAPTTLFIPAPGAESFLATVSTTLNQVPANVTATATDGSQATTLIQTFPCTTTTTFVTNVI</sequence>
<dbReference type="Proteomes" id="UP000240978">
    <property type="component" value="Unassembled WGS sequence"/>
</dbReference>
<dbReference type="EMBL" id="PYGK01000003">
    <property type="protein sequence ID" value="PSL33541.1"/>
    <property type="molecule type" value="Genomic_DNA"/>
</dbReference>